<dbReference type="Gene3D" id="1.10.10.10">
    <property type="entry name" value="Winged helix-like DNA-binding domain superfamily/Winged helix DNA-binding domain"/>
    <property type="match status" value="1"/>
</dbReference>
<evidence type="ECO:0000256" key="1">
    <source>
        <dbReference type="ARBA" id="ARBA00023015"/>
    </source>
</evidence>
<keyword evidence="8" id="KW-1185">Reference proteome</keyword>
<protein>
    <submittedName>
        <fullName evidence="7">MurR/RpiR family transcriptional regulator</fullName>
    </submittedName>
</protein>
<evidence type="ECO:0000259" key="6">
    <source>
        <dbReference type="PROSITE" id="PS51464"/>
    </source>
</evidence>
<proteinExistence type="predicted"/>
<evidence type="ECO:0000256" key="3">
    <source>
        <dbReference type="ARBA" id="ARBA00023152"/>
    </source>
</evidence>
<dbReference type="EMBL" id="CP049362">
    <property type="protein sequence ID" value="QXX77725.1"/>
    <property type="molecule type" value="Genomic_DNA"/>
</dbReference>
<dbReference type="SUPFAM" id="SSF46689">
    <property type="entry name" value="Homeodomain-like"/>
    <property type="match status" value="1"/>
</dbReference>
<evidence type="ECO:0000259" key="5">
    <source>
        <dbReference type="PROSITE" id="PS51071"/>
    </source>
</evidence>
<evidence type="ECO:0000256" key="4">
    <source>
        <dbReference type="ARBA" id="ARBA00023163"/>
    </source>
</evidence>
<dbReference type="PANTHER" id="PTHR30514:SF18">
    <property type="entry name" value="RPIR-FAMILY TRANSCRIPTIONAL REGULATOR"/>
    <property type="match status" value="1"/>
</dbReference>
<dbReference type="PANTHER" id="PTHR30514">
    <property type="entry name" value="GLUCOKINASE"/>
    <property type="match status" value="1"/>
</dbReference>
<feature type="domain" description="SIS" evidence="6">
    <location>
        <begin position="124"/>
        <end position="266"/>
    </location>
</feature>
<dbReference type="PROSITE" id="PS51071">
    <property type="entry name" value="HTH_RPIR"/>
    <property type="match status" value="1"/>
</dbReference>
<keyword evidence="3" id="KW-0324">Glycolysis</keyword>
<name>A0ABX8SRL3_9BURK</name>
<keyword evidence="4" id="KW-0804">Transcription</keyword>
<evidence type="ECO:0000256" key="2">
    <source>
        <dbReference type="ARBA" id="ARBA00023125"/>
    </source>
</evidence>
<dbReference type="PROSITE" id="PS51464">
    <property type="entry name" value="SIS"/>
    <property type="match status" value="1"/>
</dbReference>
<accession>A0ABX8SRL3</accession>
<dbReference type="SUPFAM" id="SSF53697">
    <property type="entry name" value="SIS domain"/>
    <property type="match status" value="1"/>
</dbReference>
<dbReference type="InterPro" id="IPR047640">
    <property type="entry name" value="RpiR-like"/>
</dbReference>
<dbReference type="Gene3D" id="3.40.50.10490">
    <property type="entry name" value="Glucose-6-phosphate isomerase like protein, domain 1"/>
    <property type="match status" value="1"/>
</dbReference>
<evidence type="ECO:0000313" key="7">
    <source>
        <dbReference type="EMBL" id="QXX77725.1"/>
    </source>
</evidence>
<gene>
    <name evidence="7" type="ORF">FE795_00950</name>
</gene>
<sequence length="298" mass="32092">MEPLLRLQRLLPELTPELRRAAQWVERHPVEVSLWSMRKQAQALSLAPATMLRLAKAAGYESYDGFREPFQQALHRTSGTMAARAQNLQGSRASEQQARDLGAQQEQALASVLRLNPLNALDACARAILGASKVGFLGLGASFACAFQMHYAYQLIRGDGVLLNRAADLLLELETGLDSGSVLLVISQAPYVKAVVNSVQQAVQRGIPVVAITDSVLSPIAQGARHVLLFEAQTGGQCAASFFHSLVGAVTVAEHLLARIAALGGKPVVQRLAQLETSFRSQGIYWQHDEEAGPAPAK</sequence>
<dbReference type="InterPro" id="IPR036388">
    <property type="entry name" value="WH-like_DNA-bd_sf"/>
</dbReference>
<dbReference type="Pfam" id="PF01380">
    <property type="entry name" value="SIS"/>
    <property type="match status" value="1"/>
</dbReference>
<organism evidence="7 8">
    <name type="scientific">Alcaligenes ammonioxydans</name>
    <dbReference type="NCBI Taxonomy" id="2582914"/>
    <lineage>
        <taxon>Bacteria</taxon>
        <taxon>Pseudomonadati</taxon>
        <taxon>Pseudomonadota</taxon>
        <taxon>Betaproteobacteria</taxon>
        <taxon>Burkholderiales</taxon>
        <taxon>Alcaligenaceae</taxon>
        <taxon>Alcaligenes</taxon>
    </lineage>
</organism>
<dbReference type="InterPro" id="IPR046348">
    <property type="entry name" value="SIS_dom_sf"/>
</dbReference>
<keyword evidence="1" id="KW-0805">Transcription regulation</keyword>
<keyword evidence="2" id="KW-0238">DNA-binding</keyword>
<dbReference type="InterPro" id="IPR001347">
    <property type="entry name" value="SIS_dom"/>
</dbReference>
<dbReference type="CDD" id="cd05013">
    <property type="entry name" value="SIS_RpiR"/>
    <property type="match status" value="1"/>
</dbReference>
<dbReference type="InterPro" id="IPR035472">
    <property type="entry name" value="RpiR-like_SIS"/>
</dbReference>
<dbReference type="Proteomes" id="UP000826050">
    <property type="component" value="Chromosome"/>
</dbReference>
<dbReference type="InterPro" id="IPR009057">
    <property type="entry name" value="Homeodomain-like_sf"/>
</dbReference>
<reference evidence="7 8" key="1">
    <citation type="submission" date="2020-02" db="EMBL/GenBank/DDBJ databases">
        <title>Partial ammonium oxidation to N2 by heterotrophic bacteria.</title>
        <authorList>
            <person name="Wu M."/>
        </authorList>
    </citation>
    <scope>NUCLEOTIDE SEQUENCE [LARGE SCALE GENOMIC DNA]</scope>
    <source>
        <strain evidence="7 8">HO-1</strain>
    </source>
</reference>
<dbReference type="RefSeq" id="WP_003804880.1">
    <property type="nucleotide sequence ID" value="NZ_CP049362.1"/>
</dbReference>
<feature type="domain" description="HTH rpiR-type" evidence="5">
    <location>
        <begin position="1"/>
        <end position="77"/>
    </location>
</feature>
<evidence type="ECO:0000313" key="8">
    <source>
        <dbReference type="Proteomes" id="UP000826050"/>
    </source>
</evidence>
<dbReference type="InterPro" id="IPR000281">
    <property type="entry name" value="HTH_RpiR"/>
</dbReference>